<dbReference type="GO" id="GO:0043093">
    <property type="term" value="P:FtsZ-dependent cytokinesis"/>
    <property type="evidence" value="ECO:0007669"/>
    <property type="project" value="UniProtKB-UniRule"/>
</dbReference>
<keyword evidence="8 16" id="KW-0378">Hydrolase</keyword>
<dbReference type="GO" id="GO:0009252">
    <property type="term" value="P:peptidoglycan biosynthetic process"/>
    <property type="evidence" value="ECO:0007669"/>
    <property type="project" value="UniProtKB-UniRule"/>
</dbReference>
<dbReference type="Pfam" id="PF03717">
    <property type="entry name" value="PBP_dimer"/>
    <property type="match status" value="1"/>
</dbReference>
<evidence type="ECO:0000256" key="3">
    <source>
        <dbReference type="ARBA" id="ARBA00022519"/>
    </source>
</evidence>
<evidence type="ECO:0000313" key="20">
    <source>
        <dbReference type="EMBL" id="PTP31608.1"/>
    </source>
</evidence>
<gene>
    <name evidence="16" type="primary">ftsI</name>
    <name evidence="20" type="ORF">CWO07_15690</name>
</gene>
<feature type="transmembrane region" description="Helical" evidence="16">
    <location>
        <begin position="34"/>
        <end position="56"/>
    </location>
</feature>
<dbReference type="SUPFAM" id="SSF56519">
    <property type="entry name" value="Penicillin binding protein dimerisation domain"/>
    <property type="match status" value="1"/>
</dbReference>
<dbReference type="GO" id="GO:0005886">
    <property type="term" value="C:plasma membrane"/>
    <property type="evidence" value="ECO:0007669"/>
    <property type="project" value="UniProtKB-SubCell"/>
</dbReference>
<dbReference type="InterPro" id="IPR012338">
    <property type="entry name" value="Beta-lactam/transpept-like"/>
</dbReference>
<dbReference type="GO" id="GO:0008658">
    <property type="term" value="F:penicillin binding"/>
    <property type="evidence" value="ECO:0007669"/>
    <property type="project" value="InterPro"/>
</dbReference>
<evidence type="ECO:0000256" key="11">
    <source>
        <dbReference type="ARBA" id="ARBA00022989"/>
    </source>
</evidence>
<keyword evidence="15 16" id="KW-0961">Cell wall biogenesis/degradation</keyword>
<comment type="pathway">
    <text evidence="16">Cell wall biogenesis; peptidoglycan biosynthesis.</text>
</comment>
<keyword evidence="5 16" id="KW-0121">Carboxypeptidase</keyword>
<dbReference type="RefSeq" id="WP_017090507.1">
    <property type="nucleotide sequence ID" value="NZ_MCWA02000001.1"/>
</dbReference>
<dbReference type="Gene3D" id="1.10.150.770">
    <property type="match status" value="1"/>
</dbReference>
<dbReference type="Gene3D" id="3.40.710.10">
    <property type="entry name" value="DD-peptidase/beta-lactamase superfamily"/>
    <property type="match status" value="1"/>
</dbReference>
<name>A0A2N7G2B4_VIBSP</name>
<comment type="function">
    <text evidence="16">Catalyzes cross-linking of the peptidoglycan cell wall at the division septum.</text>
</comment>
<evidence type="ECO:0000256" key="1">
    <source>
        <dbReference type="ARBA" id="ARBA00004377"/>
    </source>
</evidence>
<dbReference type="Pfam" id="PF00905">
    <property type="entry name" value="Transpeptidase"/>
    <property type="match status" value="1"/>
</dbReference>
<dbReference type="FunFam" id="3.90.1310.10:FF:000003">
    <property type="entry name" value="Peptidoglycan D,D-transpeptidase FtsI"/>
    <property type="match status" value="1"/>
</dbReference>
<comment type="catalytic activity">
    <reaction evidence="16">
        <text>Preferential cleavage: (Ac)2-L-Lys-D-Ala-|-D-Ala. Also transpeptidation of peptidyl-alanyl moieties that are N-acyl substituents of D-alanine.</text>
        <dbReference type="EC" id="3.4.16.4"/>
    </reaction>
</comment>
<feature type="active site" description="Acyl-ester intermediate" evidence="16">
    <location>
        <position position="319"/>
    </location>
</feature>
<evidence type="ECO:0000256" key="15">
    <source>
        <dbReference type="ARBA" id="ARBA00023316"/>
    </source>
</evidence>
<dbReference type="UniPathway" id="UPA00219"/>
<dbReference type="PANTHER" id="PTHR30627">
    <property type="entry name" value="PEPTIDOGLYCAN D,D-TRANSPEPTIDASE"/>
    <property type="match status" value="1"/>
</dbReference>
<evidence type="ECO:0000256" key="14">
    <source>
        <dbReference type="ARBA" id="ARBA00023306"/>
    </source>
</evidence>
<keyword evidence="10 16" id="KW-0573">Peptidoglycan synthesis</keyword>
<feature type="domain" description="Penicillin-binding protein transpeptidase" evidence="18">
    <location>
        <begin position="272"/>
        <end position="568"/>
    </location>
</feature>
<evidence type="ECO:0000256" key="16">
    <source>
        <dbReference type="HAMAP-Rule" id="MF_02080"/>
    </source>
</evidence>
<evidence type="ECO:0000256" key="10">
    <source>
        <dbReference type="ARBA" id="ARBA00022984"/>
    </source>
</evidence>
<keyword evidence="11 16" id="KW-1133">Transmembrane helix</keyword>
<evidence type="ECO:0000256" key="13">
    <source>
        <dbReference type="ARBA" id="ARBA00023210"/>
    </source>
</evidence>
<evidence type="ECO:0000256" key="12">
    <source>
        <dbReference type="ARBA" id="ARBA00023136"/>
    </source>
</evidence>
<organism evidence="20 21">
    <name type="scientific">Vibrio splendidus</name>
    <dbReference type="NCBI Taxonomy" id="29497"/>
    <lineage>
        <taxon>Bacteria</taxon>
        <taxon>Pseudomonadati</taxon>
        <taxon>Pseudomonadota</taxon>
        <taxon>Gammaproteobacteria</taxon>
        <taxon>Vibrionales</taxon>
        <taxon>Vibrionaceae</taxon>
        <taxon>Vibrio</taxon>
    </lineage>
</organism>
<evidence type="ECO:0000259" key="18">
    <source>
        <dbReference type="Pfam" id="PF00905"/>
    </source>
</evidence>
<dbReference type="Gene3D" id="3.30.450.330">
    <property type="match status" value="1"/>
</dbReference>
<evidence type="ECO:0000256" key="2">
    <source>
        <dbReference type="ARBA" id="ARBA00022475"/>
    </source>
</evidence>
<keyword evidence="9 16" id="KW-0133">Cell shape</keyword>
<dbReference type="GO" id="GO:0008955">
    <property type="term" value="F:peptidoglycan glycosyltransferase activity"/>
    <property type="evidence" value="ECO:0007669"/>
    <property type="project" value="InterPro"/>
</dbReference>
<keyword evidence="6 16" id="KW-0645">Protease</keyword>
<feature type="region of interest" description="Disordered" evidence="17">
    <location>
        <begin position="1"/>
        <end position="21"/>
    </location>
</feature>
<keyword evidence="7 16" id="KW-0812">Transmembrane</keyword>
<dbReference type="EMBL" id="PIFK01000030">
    <property type="protein sequence ID" value="PTP31608.1"/>
    <property type="molecule type" value="Genomic_DNA"/>
</dbReference>
<dbReference type="InterPro" id="IPR001460">
    <property type="entry name" value="PCN-bd_Tpept"/>
</dbReference>
<dbReference type="GO" id="GO:0008360">
    <property type="term" value="P:regulation of cell shape"/>
    <property type="evidence" value="ECO:0007669"/>
    <property type="project" value="UniProtKB-KW"/>
</dbReference>
<feature type="domain" description="Penicillin-binding protein dimerisation" evidence="19">
    <location>
        <begin position="79"/>
        <end position="233"/>
    </location>
</feature>
<evidence type="ECO:0000256" key="9">
    <source>
        <dbReference type="ARBA" id="ARBA00022960"/>
    </source>
</evidence>
<comment type="subcellular location">
    <subcellularLocation>
        <location evidence="1 16">Cell inner membrane</location>
        <topology evidence="1 16">Single-pass membrane protein</topology>
    </subcellularLocation>
</comment>
<evidence type="ECO:0000256" key="17">
    <source>
        <dbReference type="SAM" id="MobiDB-lite"/>
    </source>
</evidence>
<comment type="caution">
    <text evidence="20">The sequence shown here is derived from an EMBL/GenBank/DDBJ whole genome shotgun (WGS) entry which is preliminary data.</text>
</comment>
<dbReference type="SUPFAM" id="SSF56601">
    <property type="entry name" value="beta-lactamase/transpeptidase-like"/>
    <property type="match status" value="1"/>
</dbReference>
<dbReference type="AlphaFoldDB" id="A0A2N7G2B4"/>
<proteinExistence type="inferred from homology"/>
<dbReference type="InterPro" id="IPR050515">
    <property type="entry name" value="Beta-lactam/transpept"/>
</dbReference>
<accession>A0A2N7G2B4</accession>
<keyword evidence="2 16" id="KW-1003">Cell membrane</keyword>
<evidence type="ECO:0000259" key="19">
    <source>
        <dbReference type="Pfam" id="PF03717"/>
    </source>
</evidence>
<evidence type="ECO:0000256" key="6">
    <source>
        <dbReference type="ARBA" id="ARBA00022670"/>
    </source>
</evidence>
<evidence type="ECO:0000256" key="8">
    <source>
        <dbReference type="ARBA" id="ARBA00022801"/>
    </source>
</evidence>
<dbReference type="GO" id="GO:0009002">
    <property type="term" value="F:serine-type D-Ala-D-Ala carboxypeptidase activity"/>
    <property type="evidence" value="ECO:0007669"/>
    <property type="project" value="UniProtKB-UniRule"/>
</dbReference>
<dbReference type="GO" id="GO:0071555">
    <property type="term" value="P:cell wall organization"/>
    <property type="evidence" value="ECO:0007669"/>
    <property type="project" value="UniProtKB-KW"/>
</dbReference>
<protein>
    <recommendedName>
        <fullName evidence="16">Peptidoglycan D,D-transpeptidase FtsI</fullName>
        <ecNumber evidence="16">3.4.16.4</ecNumber>
    </recommendedName>
    <alternativeName>
        <fullName evidence="16">Penicillin-binding protein 3</fullName>
        <shortName evidence="16">PBP-3</shortName>
    </alternativeName>
</protein>
<dbReference type="InterPro" id="IPR037532">
    <property type="entry name" value="FtsI_transpept"/>
</dbReference>
<sequence length="585" mass="63637">MTGKKEKSPAKPVKTSTKERVKSEKDSDPVLIKWRFNVVIVFVFLAFAALVGRVAYIQIIEPDNLIRQGDLRSVRVKAIPSARGIISDRNGEPLAVSVPVEAVWADPKTIFDKNGMAQIDRWYALADVLGLERQSMIDKISSNKSRRFVYLQRQVSPAMAKYIRELKLVGVGLKAESRRYYPAGEVSAHLIGVTGIDGHGLEGVERSYDKWLTGEAGKRTIRKDRYGRVVENIALEEREEGKPLELTIDQRLQAIAYRAIKQAVADHKATSGSAVLLDVKTGAVLAMVNAPSYNPNNRADLQSFKMRNRVLTDAMEPGSTVKPFVVLAALENGTADPDIVIDTGNGIMQIGGSRVRDSSKVGKADLALILKKSSNIGVAKLALNMPLEALLGMYSSVGLGEMSGLNLVGETSGIFPNRRRWSKFEIATLAFGYGLSVTPMQLAHAYATLANKGLYEPIHIIKSNDQDFSKQIIKRENAELVLNMLEGVTQKGGTATRAAVPGYRVAAKTGTSRKAEAGGYSDEYIAVTAGFAPVSDPRVALVVVVNEPQGDLYYGGSVAAPVFSEIMKGALQIMNVPADENKFQE</sequence>
<dbReference type="InterPro" id="IPR005311">
    <property type="entry name" value="PBP_dimer"/>
</dbReference>
<reference evidence="20 21" key="1">
    <citation type="submission" date="2017-11" db="EMBL/GenBank/DDBJ databases">
        <title>Population delineation of vibrios coincides with oyster pathogenicity.</title>
        <authorList>
            <person name="Bruto M."/>
            <person name="Labreuche Y."/>
            <person name="James A."/>
            <person name="Piel D."/>
            <person name="Chenivesse S."/>
            <person name="Petton B."/>
            <person name="Polz M.F."/>
            <person name="Le Roux F."/>
        </authorList>
    </citation>
    <scope>NUCLEOTIDE SEQUENCE [LARGE SCALE GENOMIC DNA]</scope>
    <source>
        <strain evidence="20 21">FF_144</strain>
    </source>
</reference>
<keyword evidence="12 16" id="KW-0472">Membrane</keyword>
<dbReference type="Proteomes" id="UP000244197">
    <property type="component" value="Unassembled WGS sequence"/>
</dbReference>
<dbReference type="GO" id="GO:0000917">
    <property type="term" value="P:division septum assembly"/>
    <property type="evidence" value="ECO:0007669"/>
    <property type="project" value="UniProtKB-KW"/>
</dbReference>
<keyword evidence="4 16" id="KW-0132">Cell division</keyword>
<dbReference type="PANTHER" id="PTHR30627:SF1">
    <property type="entry name" value="PEPTIDOGLYCAN D,D-TRANSPEPTIDASE FTSI"/>
    <property type="match status" value="1"/>
</dbReference>
<dbReference type="HAMAP" id="MF_02080">
    <property type="entry name" value="FtsI_transpept"/>
    <property type="match status" value="1"/>
</dbReference>
<dbReference type="EC" id="3.4.16.4" evidence="16"/>
<dbReference type="Gene3D" id="3.90.1310.10">
    <property type="entry name" value="Penicillin-binding protein 2a (Domain 2)"/>
    <property type="match status" value="1"/>
</dbReference>
<keyword evidence="3 16" id="KW-0997">Cell inner membrane</keyword>
<dbReference type="GO" id="GO:0006508">
    <property type="term" value="P:proteolysis"/>
    <property type="evidence" value="ECO:0007669"/>
    <property type="project" value="UniProtKB-KW"/>
</dbReference>
<keyword evidence="13 16" id="KW-0717">Septation</keyword>
<dbReference type="InterPro" id="IPR036138">
    <property type="entry name" value="PBP_dimer_sf"/>
</dbReference>
<evidence type="ECO:0000256" key="4">
    <source>
        <dbReference type="ARBA" id="ARBA00022618"/>
    </source>
</evidence>
<evidence type="ECO:0000256" key="5">
    <source>
        <dbReference type="ARBA" id="ARBA00022645"/>
    </source>
</evidence>
<keyword evidence="14 16" id="KW-0131">Cell cycle</keyword>
<comment type="similarity">
    <text evidence="16">Belongs to the transpeptidase family. FtsI subfamily.</text>
</comment>
<evidence type="ECO:0000313" key="21">
    <source>
        <dbReference type="Proteomes" id="UP000244197"/>
    </source>
</evidence>
<keyword evidence="20" id="KW-0808">Transferase</keyword>
<evidence type="ECO:0000256" key="7">
    <source>
        <dbReference type="ARBA" id="ARBA00022692"/>
    </source>
</evidence>